<sequence length="132" mass="15849">MKKFAFYSSVILLTLALLCYMLFWVAKNQVVSTFGFVEKTDKFQVLFDNFKLYNIRFRKKEYVQFIFVCDQAIKANNNTEGTGYKYYICWSLKGKKLRYSQQENKFPVDRRDLFIQQKIQAYEKHIAEQNGE</sequence>
<reference evidence="2 3" key="1">
    <citation type="submission" date="2019-08" db="EMBL/GenBank/DDBJ databases">
        <title>Complete genome sequence of Candidatus Uab amorphum.</title>
        <authorList>
            <person name="Shiratori T."/>
            <person name="Suzuki S."/>
            <person name="Kakizawa Y."/>
            <person name="Ishida K."/>
        </authorList>
    </citation>
    <scope>NUCLEOTIDE SEQUENCE [LARGE SCALE GENOMIC DNA]</scope>
    <source>
        <strain evidence="2 3">SRT547</strain>
    </source>
</reference>
<name>A0A5S9ISM5_UABAM</name>
<dbReference type="Proteomes" id="UP000326354">
    <property type="component" value="Chromosome"/>
</dbReference>
<evidence type="ECO:0000256" key="1">
    <source>
        <dbReference type="SAM" id="Phobius"/>
    </source>
</evidence>
<protein>
    <submittedName>
        <fullName evidence="2">Uncharacterized protein</fullName>
    </submittedName>
</protein>
<gene>
    <name evidence="2" type="ORF">UABAM_05278</name>
</gene>
<dbReference type="RefSeq" id="WP_151970912.1">
    <property type="nucleotide sequence ID" value="NZ_AP019860.1"/>
</dbReference>
<proteinExistence type="predicted"/>
<evidence type="ECO:0000313" key="2">
    <source>
        <dbReference type="EMBL" id="BBM86876.1"/>
    </source>
</evidence>
<accession>A0A5S9ISM5</accession>
<feature type="transmembrane region" description="Helical" evidence="1">
    <location>
        <begin position="6"/>
        <end position="26"/>
    </location>
</feature>
<keyword evidence="1" id="KW-1133">Transmembrane helix</keyword>
<dbReference type="KEGG" id="uam:UABAM_05278"/>
<evidence type="ECO:0000313" key="3">
    <source>
        <dbReference type="Proteomes" id="UP000326354"/>
    </source>
</evidence>
<keyword evidence="1" id="KW-0812">Transmembrane</keyword>
<keyword evidence="1" id="KW-0472">Membrane</keyword>
<organism evidence="2 3">
    <name type="scientific">Uabimicrobium amorphum</name>
    <dbReference type="NCBI Taxonomy" id="2596890"/>
    <lineage>
        <taxon>Bacteria</taxon>
        <taxon>Pseudomonadati</taxon>
        <taxon>Planctomycetota</taxon>
        <taxon>Candidatus Uabimicrobiia</taxon>
        <taxon>Candidatus Uabimicrobiales</taxon>
        <taxon>Candidatus Uabimicrobiaceae</taxon>
        <taxon>Candidatus Uabimicrobium</taxon>
    </lineage>
</organism>
<dbReference type="EMBL" id="AP019860">
    <property type="protein sequence ID" value="BBM86876.1"/>
    <property type="molecule type" value="Genomic_DNA"/>
</dbReference>
<keyword evidence="3" id="KW-1185">Reference proteome</keyword>
<dbReference type="AlphaFoldDB" id="A0A5S9ISM5"/>